<proteinExistence type="predicted"/>
<evidence type="ECO:0000313" key="3">
    <source>
        <dbReference type="WBParaSite" id="jg5954"/>
    </source>
</evidence>
<protein>
    <submittedName>
        <fullName evidence="3">Uncharacterized protein</fullName>
    </submittedName>
</protein>
<feature type="coiled-coil region" evidence="1">
    <location>
        <begin position="124"/>
        <end position="154"/>
    </location>
</feature>
<evidence type="ECO:0000313" key="2">
    <source>
        <dbReference type="Proteomes" id="UP000887574"/>
    </source>
</evidence>
<keyword evidence="2" id="KW-1185">Reference proteome</keyword>
<name>A0A915EHH9_9BILA</name>
<dbReference type="WBParaSite" id="jg5954">
    <property type="protein sequence ID" value="jg5954"/>
    <property type="gene ID" value="jg5954"/>
</dbReference>
<sequence length="154" mass="17660">MVGMEMLNKTVDVTQDLGTVISRMNGLRGICNQLFEKLRGTAEFLQNLLNNLEDSEEGRELLRKINEIKLDLDKSMHEARNLVDEVKKAEKSVSEFRGILQQTLNQTSEEYSQFQTDITQDNSFAAANDVNEAMKQEVERLKAVEEQYESLRSL</sequence>
<dbReference type="Proteomes" id="UP000887574">
    <property type="component" value="Unplaced"/>
</dbReference>
<evidence type="ECO:0000256" key="1">
    <source>
        <dbReference type="SAM" id="Coils"/>
    </source>
</evidence>
<feature type="coiled-coil region" evidence="1">
    <location>
        <begin position="35"/>
        <end position="92"/>
    </location>
</feature>
<organism evidence="2 3">
    <name type="scientific">Ditylenchus dipsaci</name>
    <dbReference type="NCBI Taxonomy" id="166011"/>
    <lineage>
        <taxon>Eukaryota</taxon>
        <taxon>Metazoa</taxon>
        <taxon>Ecdysozoa</taxon>
        <taxon>Nematoda</taxon>
        <taxon>Chromadorea</taxon>
        <taxon>Rhabditida</taxon>
        <taxon>Tylenchina</taxon>
        <taxon>Tylenchomorpha</taxon>
        <taxon>Sphaerularioidea</taxon>
        <taxon>Anguinidae</taxon>
        <taxon>Anguininae</taxon>
        <taxon>Ditylenchus</taxon>
    </lineage>
</organism>
<reference evidence="3" key="1">
    <citation type="submission" date="2022-11" db="UniProtKB">
        <authorList>
            <consortium name="WormBaseParasite"/>
        </authorList>
    </citation>
    <scope>IDENTIFICATION</scope>
</reference>
<dbReference type="AlphaFoldDB" id="A0A915EHH9"/>
<accession>A0A915EHH9</accession>
<keyword evidence="1" id="KW-0175">Coiled coil</keyword>